<comment type="similarity">
    <text evidence="7">Belongs to the dihydrofolate reductase family.</text>
</comment>
<accession>A0A9P6WAJ8</accession>
<dbReference type="InterPro" id="IPR001796">
    <property type="entry name" value="DHFR_dom"/>
</dbReference>
<evidence type="ECO:0000256" key="2">
    <source>
        <dbReference type="ARBA" id="ARBA00012856"/>
    </source>
</evidence>
<dbReference type="SUPFAM" id="SSF53597">
    <property type="entry name" value="Dihydrofolate reductase-like"/>
    <property type="match status" value="1"/>
</dbReference>
<dbReference type="GO" id="GO:0046452">
    <property type="term" value="P:dihydrofolate metabolic process"/>
    <property type="evidence" value="ECO:0007669"/>
    <property type="project" value="TreeGrafter"/>
</dbReference>
<dbReference type="Gene3D" id="3.40.430.10">
    <property type="entry name" value="Dihydrofolate Reductase, subunit A"/>
    <property type="match status" value="1"/>
</dbReference>
<feature type="domain" description="DHFR" evidence="8">
    <location>
        <begin position="9"/>
        <end position="230"/>
    </location>
</feature>
<keyword evidence="4" id="KW-0554">One-carbon metabolism</keyword>
<dbReference type="InterPro" id="IPR012259">
    <property type="entry name" value="DHFR"/>
</dbReference>
<protein>
    <recommendedName>
        <fullName evidence="3">Dihydrofolate reductase</fullName>
        <ecNumber evidence="2">1.5.1.3</ecNumber>
    </recommendedName>
</protein>
<evidence type="ECO:0000256" key="6">
    <source>
        <dbReference type="ARBA" id="ARBA00023002"/>
    </source>
</evidence>
<dbReference type="InterPro" id="IPR017925">
    <property type="entry name" value="DHFR_CS"/>
</dbReference>
<comment type="caution">
    <text evidence="9">The sequence shown here is derived from an EMBL/GenBank/DDBJ whole genome shotgun (WGS) entry which is preliminary data.</text>
</comment>
<evidence type="ECO:0000256" key="4">
    <source>
        <dbReference type="ARBA" id="ARBA00022563"/>
    </source>
</evidence>
<keyword evidence="10" id="KW-1185">Reference proteome</keyword>
<sequence>MPDEMRPLPLTLIVAATPSNAIGRNSTLPWRLSQEMAYFARVTKGEEGSSKRNAVIMGRKSWEGIPAKFRPLPGRTNIVVSRQPSFDLGDAADTELASSLSDAVERLQSRTQTSSSGSASLNHAFLIGGAQLYNAALQEAVDGPRTAPYSIDRILLTRLFTEYPDCDTFLRDFAADKTADGRPVWRRAEHGELQEWAGWEVPAGRQSERDKAAKGDEAKMVEYEYQMWVRDSRQ</sequence>
<dbReference type="GO" id="GO:0006730">
    <property type="term" value="P:one-carbon metabolic process"/>
    <property type="evidence" value="ECO:0007669"/>
    <property type="project" value="UniProtKB-KW"/>
</dbReference>
<dbReference type="PANTHER" id="PTHR48069">
    <property type="entry name" value="DIHYDROFOLATE REDUCTASE"/>
    <property type="match status" value="1"/>
</dbReference>
<name>A0A9P6WAJ8_RHOMI</name>
<dbReference type="Proteomes" id="UP000777482">
    <property type="component" value="Unassembled WGS sequence"/>
</dbReference>
<dbReference type="EMBL" id="PUHQ01000002">
    <property type="protein sequence ID" value="KAG0667243.1"/>
    <property type="molecule type" value="Genomic_DNA"/>
</dbReference>
<dbReference type="OrthoDB" id="414698at2759"/>
<evidence type="ECO:0000313" key="9">
    <source>
        <dbReference type="EMBL" id="KAG0667243.1"/>
    </source>
</evidence>
<evidence type="ECO:0000256" key="7">
    <source>
        <dbReference type="RuleBase" id="RU004474"/>
    </source>
</evidence>
<dbReference type="CDD" id="cd00209">
    <property type="entry name" value="DHFR"/>
    <property type="match status" value="1"/>
</dbReference>
<proteinExistence type="inferred from homology"/>
<dbReference type="GO" id="GO:0004146">
    <property type="term" value="F:dihydrofolate reductase activity"/>
    <property type="evidence" value="ECO:0007669"/>
    <property type="project" value="UniProtKB-EC"/>
</dbReference>
<dbReference type="PRINTS" id="PR00070">
    <property type="entry name" value="DHFR"/>
</dbReference>
<dbReference type="InterPro" id="IPR024072">
    <property type="entry name" value="DHFR-like_dom_sf"/>
</dbReference>
<evidence type="ECO:0000259" key="8">
    <source>
        <dbReference type="PROSITE" id="PS51330"/>
    </source>
</evidence>
<dbReference type="GO" id="GO:0046654">
    <property type="term" value="P:tetrahydrofolate biosynthetic process"/>
    <property type="evidence" value="ECO:0007669"/>
    <property type="project" value="InterPro"/>
</dbReference>
<dbReference type="PROSITE" id="PS00075">
    <property type="entry name" value="DHFR_1"/>
    <property type="match status" value="1"/>
</dbReference>
<evidence type="ECO:0000256" key="1">
    <source>
        <dbReference type="ARBA" id="ARBA00004903"/>
    </source>
</evidence>
<dbReference type="GO" id="GO:0046655">
    <property type="term" value="P:folic acid metabolic process"/>
    <property type="evidence" value="ECO:0007669"/>
    <property type="project" value="TreeGrafter"/>
</dbReference>
<dbReference type="PROSITE" id="PS51330">
    <property type="entry name" value="DHFR_2"/>
    <property type="match status" value="1"/>
</dbReference>
<comment type="pathway">
    <text evidence="1">Cofactor biosynthesis; tetrahydrofolate biosynthesis; 5,6,7,8-tetrahydrofolate from 7,8-dihydrofolate: step 1/1.</text>
</comment>
<evidence type="ECO:0000313" key="10">
    <source>
        <dbReference type="Proteomes" id="UP000777482"/>
    </source>
</evidence>
<organism evidence="9 10">
    <name type="scientific">Rhodotorula mucilaginosa</name>
    <name type="common">Yeast</name>
    <name type="synonym">Rhodotorula rubra</name>
    <dbReference type="NCBI Taxonomy" id="5537"/>
    <lineage>
        <taxon>Eukaryota</taxon>
        <taxon>Fungi</taxon>
        <taxon>Dikarya</taxon>
        <taxon>Basidiomycota</taxon>
        <taxon>Pucciniomycotina</taxon>
        <taxon>Microbotryomycetes</taxon>
        <taxon>Sporidiobolales</taxon>
        <taxon>Sporidiobolaceae</taxon>
        <taxon>Rhodotorula</taxon>
    </lineage>
</organism>
<dbReference type="AlphaFoldDB" id="A0A9P6WAJ8"/>
<dbReference type="Pfam" id="PF00186">
    <property type="entry name" value="DHFR_1"/>
    <property type="match status" value="1"/>
</dbReference>
<keyword evidence="5" id="KW-0521">NADP</keyword>
<dbReference type="GO" id="GO:0050661">
    <property type="term" value="F:NADP binding"/>
    <property type="evidence" value="ECO:0007669"/>
    <property type="project" value="InterPro"/>
</dbReference>
<dbReference type="PANTHER" id="PTHR48069:SF3">
    <property type="entry name" value="DIHYDROFOLATE REDUCTASE"/>
    <property type="match status" value="1"/>
</dbReference>
<evidence type="ECO:0000256" key="3">
    <source>
        <dbReference type="ARBA" id="ARBA00018886"/>
    </source>
</evidence>
<gene>
    <name evidence="9" type="primary">DFR1</name>
    <name evidence="9" type="ORF">C6P46_002655</name>
</gene>
<evidence type="ECO:0000256" key="5">
    <source>
        <dbReference type="ARBA" id="ARBA00022857"/>
    </source>
</evidence>
<reference evidence="9 10" key="1">
    <citation type="submission" date="2020-11" db="EMBL/GenBank/DDBJ databases">
        <title>Kefir isolates.</title>
        <authorList>
            <person name="Marcisauskas S."/>
            <person name="Kim Y."/>
            <person name="Blasche S."/>
        </authorList>
    </citation>
    <scope>NUCLEOTIDE SEQUENCE [LARGE SCALE GENOMIC DNA]</scope>
    <source>
        <strain evidence="9 10">KR</strain>
    </source>
</reference>
<keyword evidence="6" id="KW-0560">Oxidoreductase</keyword>
<dbReference type="GO" id="GO:0005739">
    <property type="term" value="C:mitochondrion"/>
    <property type="evidence" value="ECO:0007669"/>
    <property type="project" value="TreeGrafter"/>
</dbReference>
<dbReference type="EC" id="1.5.1.3" evidence="2"/>